<dbReference type="SUPFAM" id="SSF51430">
    <property type="entry name" value="NAD(P)-linked oxidoreductase"/>
    <property type="match status" value="1"/>
</dbReference>
<dbReference type="RefSeq" id="WP_012186096.1">
    <property type="nucleotide sequence ID" value="NC_009954.1"/>
</dbReference>
<dbReference type="Pfam" id="PF00248">
    <property type="entry name" value="Aldo_ket_red"/>
    <property type="match status" value="1"/>
</dbReference>
<dbReference type="InterPro" id="IPR050523">
    <property type="entry name" value="AKR_Detox_Biosynth"/>
</dbReference>
<dbReference type="GeneID" id="5710389"/>
<dbReference type="OrthoDB" id="7236at2157"/>
<evidence type="ECO:0000313" key="4">
    <source>
        <dbReference type="Proteomes" id="UP000001137"/>
    </source>
</evidence>
<dbReference type="eggNOG" id="arCOG01617">
    <property type="taxonomic scope" value="Archaea"/>
</dbReference>
<dbReference type="InterPro" id="IPR036812">
    <property type="entry name" value="NAD(P)_OxRdtase_dom_sf"/>
</dbReference>
<dbReference type="Proteomes" id="UP000001137">
    <property type="component" value="Chromosome"/>
</dbReference>
<name>A8MDM1_CALMQ</name>
<organism evidence="3 4">
    <name type="scientific">Caldivirga maquilingensis (strain ATCC 700844 / DSM 13496 / JCM 10307 / IC-167)</name>
    <dbReference type="NCBI Taxonomy" id="397948"/>
    <lineage>
        <taxon>Archaea</taxon>
        <taxon>Thermoproteota</taxon>
        <taxon>Thermoprotei</taxon>
        <taxon>Thermoproteales</taxon>
        <taxon>Thermoproteaceae</taxon>
        <taxon>Caldivirga</taxon>
    </lineage>
</organism>
<protein>
    <submittedName>
        <fullName evidence="3">Aldo/keto reductase</fullName>
    </submittedName>
</protein>
<dbReference type="EMBL" id="CP000852">
    <property type="protein sequence ID" value="ABW01877.1"/>
    <property type="molecule type" value="Genomic_DNA"/>
</dbReference>
<dbReference type="PRINTS" id="PR00069">
    <property type="entry name" value="ALDKETRDTASE"/>
</dbReference>
<dbReference type="Gene3D" id="3.20.20.100">
    <property type="entry name" value="NADP-dependent oxidoreductase domain"/>
    <property type="match status" value="1"/>
</dbReference>
<dbReference type="GO" id="GO:0005829">
    <property type="term" value="C:cytosol"/>
    <property type="evidence" value="ECO:0007669"/>
    <property type="project" value="UniProtKB-ARBA"/>
</dbReference>
<reference evidence="3 4" key="1">
    <citation type="submission" date="2007-10" db="EMBL/GenBank/DDBJ databases">
        <title>Complete sequence of Caldivirga maquilingensis IC-167.</title>
        <authorList>
            <consortium name="US DOE Joint Genome Institute"/>
            <person name="Copeland A."/>
            <person name="Lucas S."/>
            <person name="Lapidus A."/>
            <person name="Barry K."/>
            <person name="Glavina del Rio T."/>
            <person name="Dalin E."/>
            <person name="Tice H."/>
            <person name="Pitluck S."/>
            <person name="Saunders E."/>
            <person name="Brettin T."/>
            <person name="Bruce D."/>
            <person name="Detter J.C."/>
            <person name="Han C."/>
            <person name="Schmutz J."/>
            <person name="Larimer F."/>
            <person name="Land M."/>
            <person name="Hauser L."/>
            <person name="Kyrpides N."/>
            <person name="Ivanova N."/>
            <person name="Biddle J.F."/>
            <person name="Zhang Z."/>
            <person name="Fitz-Gibbon S.T."/>
            <person name="Lowe T.M."/>
            <person name="Saltikov C."/>
            <person name="House C.H."/>
            <person name="Richardson P."/>
        </authorList>
    </citation>
    <scope>NUCLEOTIDE SEQUENCE [LARGE SCALE GENOMIC DNA]</scope>
    <source>
        <strain evidence="4">ATCC 700844 / DSM 13496 / JCM 10307 / IC-167</strain>
    </source>
</reference>
<dbReference type="HOGENOM" id="CLU_023205_2_0_2"/>
<gene>
    <name evidence="3" type="ordered locus">Cmaq_1048</name>
</gene>
<sequence>MQYVKLGWSGVKVSQLCLGTWYLPRLNEKDEYGVHKVDVELTIKIMRRAYDEGINCIDTANRYHGAMAPVDLNHVGNSERVVGEFLKTVDRESIVLATKVRGQMAPWPNGEGLSRKHIRWQIKESLRRLGTSYIDLYQIHWPDPDTPKIETLRALNQLVEDGLVNYIGESNHPAHDIVEFMELADKHNLEPFTTMQEIYNILVRDIERDKIPVAKRYGMAILAYSPLAQGVLTGKYVDFNAKKWTTPSDSRAVISSGLQGYFNDRNLKVLLELNEIAKAKGATLSQVSLAWLISMQERFGVNIIPIIGVSRMEHLEDNLGALNIKLSQDDLKRIDDALKA</sequence>
<dbReference type="PANTHER" id="PTHR43364:SF4">
    <property type="entry name" value="NAD(P)-LINKED OXIDOREDUCTASE SUPERFAMILY PROTEIN"/>
    <property type="match status" value="1"/>
</dbReference>
<feature type="domain" description="NADP-dependent oxidoreductase" evidence="2">
    <location>
        <begin position="16"/>
        <end position="338"/>
    </location>
</feature>
<dbReference type="InterPro" id="IPR023210">
    <property type="entry name" value="NADP_OxRdtase_dom"/>
</dbReference>
<evidence type="ECO:0000256" key="1">
    <source>
        <dbReference type="ARBA" id="ARBA00023002"/>
    </source>
</evidence>
<dbReference type="CDD" id="cd19079">
    <property type="entry name" value="AKR_EcYajO-like"/>
    <property type="match status" value="1"/>
</dbReference>
<accession>A8MDM1</accession>
<keyword evidence="4" id="KW-1185">Reference proteome</keyword>
<dbReference type="GO" id="GO:0016491">
    <property type="term" value="F:oxidoreductase activity"/>
    <property type="evidence" value="ECO:0007669"/>
    <property type="project" value="UniProtKB-KW"/>
</dbReference>
<dbReference type="AlphaFoldDB" id="A8MDM1"/>
<keyword evidence="1" id="KW-0560">Oxidoreductase</keyword>
<dbReference type="STRING" id="397948.Cmaq_1048"/>
<dbReference type="KEGG" id="cma:Cmaq_1048"/>
<dbReference type="PANTHER" id="PTHR43364">
    <property type="entry name" value="NADH-SPECIFIC METHYLGLYOXAL REDUCTASE-RELATED"/>
    <property type="match status" value="1"/>
</dbReference>
<evidence type="ECO:0000259" key="2">
    <source>
        <dbReference type="Pfam" id="PF00248"/>
    </source>
</evidence>
<dbReference type="FunFam" id="3.20.20.100:FF:000004">
    <property type="entry name" value="Oxidoreductase, aldo/keto reductase"/>
    <property type="match status" value="1"/>
</dbReference>
<dbReference type="InterPro" id="IPR020471">
    <property type="entry name" value="AKR"/>
</dbReference>
<evidence type="ECO:0000313" key="3">
    <source>
        <dbReference type="EMBL" id="ABW01877.1"/>
    </source>
</evidence>
<proteinExistence type="predicted"/>